<evidence type="ECO:0000313" key="3">
    <source>
        <dbReference type="Proteomes" id="UP000008744"/>
    </source>
</evidence>
<protein>
    <submittedName>
        <fullName evidence="2">GL20863</fullName>
    </submittedName>
</protein>
<reference evidence="2 3" key="1">
    <citation type="journal article" date="2007" name="Nature">
        <title>Evolution of genes and genomes on the Drosophila phylogeny.</title>
        <authorList>
            <consortium name="Drosophila 12 Genomes Consortium"/>
            <person name="Clark A.G."/>
            <person name="Eisen M.B."/>
            <person name="Smith D.R."/>
            <person name="Bergman C.M."/>
            <person name="Oliver B."/>
            <person name="Markow T.A."/>
            <person name="Kaufman T.C."/>
            <person name="Kellis M."/>
            <person name="Gelbart W."/>
            <person name="Iyer V.N."/>
            <person name="Pollard D.A."/>
            <person name="Sackton T.B."/>
            <person name="Larracuente A.M."/>
            <person name="Singh N.D."/>
            <person name="Abad J.P."/>
            <person name="Abt D.N."/>
            <person name="Adryan B."/>
            <person name="Aguade M."/>
            <person name="Akashi H."/>
            <person name="Anderson W.W."/>
            <person name="Aquadro C.F."/>
            <person name="Ardell D.H."/>
            <person name="Arguello R."/>
            <person name="Artieri C.G."/>
            <person name="Barbash D.A."/>
            <person name="Barker D."/>
            <person name="Barsanti P."/>
            <person name="Batterham P."/>
            <person name="Batzoglou S."/>
            <person name="Begun D."/>
            <person name="Bhutkar A."/>
            <person name="Blanco E."/>
            <person name="Bosak S.A."/>
            <person name="Bradley R.K."/>
            <person name="Brand A.D."/>
            <person name="Brent M.R."/>
            <person name="Brooks A.N."/>
            <person name="Brown R.H."/>
            <person name="Butlin R.K."/>
            <person name="Caggese C."/>
            <person name="Calvi B.R."/>
            <person name="Bernardo de Carvalho A."/>
            <person name="Caspi A."/>
            <person name="Castrezana S."/>
            <person name="Celniker S.E."/>
            <person name="Chang J.L."/>
            <person name="Chapple C."/>
            <person name="Chatterji S."/>
            <person name="Chinwalla A."/>
            <person name="Civetta A."/>
            <person name="Clifton S.W."/>
            <person name="Comeron J.M."/>
            <person name="Costello J.C."/>
            <person name="Coyne J.A."/>
            <person name="Daub J."/>
            <person name="David R.G."/>
            <person name="Delcher A.L."/>
            <person name="Delehaunty K."/>
            <person name="Do C.B."/>
            <person name="Ebling H."/>
            <person name="Edwards K."/>
            <person name="Eickbush T."/>
            <person name="Evans J.D."/>
            <person name="Filipski A."/>
            <person name="Findeiss S."/>
            <person name="Freyhult E."/>
            <person name="Fulton L."/>
            <person name="Fulton R."/>
            <person name="Garcia A.C."/>
            <person name="Gardiner A."/>
            <person name="Garfield D.A."/>
            <person name="Garvin B.E."/>
            <person name="Gibson G."/>
            <person name="Gilbert D."/>
            <person name="Gnerre S."/>
            <person name="Godfrey J."/>
            <person name="Good R."/>
            <person name="Gotea V."/>
            <person name="Gravely B."/>
            <person name="Greenberg A.J."/>
            <person name="Griffiths-Jones S."/>
            <person name="Gross S."/>
            <person name="Guigo R."/>
            <person name="Gustafson E.A."/>
            <person name="Haerty W."/>
            <person name="Hahn M.W."/>
            <person name="Halligan D.L."/>
            <person name="Halpern A.L."/>
            <person name="Halter G.M."/>
            <person name="Han M.V."/>
            <person name="Heger A."/>
            <person name="Hillier L."/>
            <person name="Hinrichs A.S."/>
            <person name="Holmes I."/>
            <person name="Hoskins R.A."/>
            <person name="Hubisz M.J."/>
            <person name="Hultmark D."/>
            <person name="Huntley M.A."/>
            <person name="Jaffe D.B."/>
            <person name="Jagadeeshan S."/>
            <person name="Jeck W.R."/>
            <person name="Johnson J."/>
            <person name="Jones C.D."/>
            <person name="Jordan W.C."/>
            <person name="Karpen G.H."/>
            <person name="Kataoka E."/>
            <person name="Keightley P.D."/>
            <person name="Kheradpour P."/>
            <person name="Kirkness E.F."/>
            <person name="Koerich L.B."/>
            <person name="Kristiansen K."/>
            <person name="Kudrna D."/>
            <person name="Kulathinal R.J."/>
            <person name="Kumar S."/>
            <person name="Kwok R."/>
            <person name="Lander E."/>
            <person name="Langley C.H."/>
            <person name="Lapoint R."/>
            <person name="Lazzaro B.P."/>
            <person name="Lee S.J."/>
            <person name="Levesque L."/>
            <person name="Li R."/>
            <person name="Lin C.F."/>
            <person name="Lin M.F."/>
            <person name="Lindblad-Toh K."/>
            <person name="Llopart A."/>
            <person name="Long M."/>
            <person name="Low L."/>
            <person name="Lozovsky E."/>
            <person name="Lu J."/>
            <person name="Luo M."/>
            <person name="Machado C.A."/>
            <person name="Makalowski W."/>
            <person name="Marzo M."/>
            <person name="Matsuda M."/>
            <person name="Matzkin L."/>
            <person name="McAllister B."/>
            <person name="McBride C.S."/>
            <person name="McKernan B."/>
            <person name="McKernan K."/>
            <person name="Mendez-Lago M."/>
            <person name="Minx P."/>
            <person name="Mollenhauer M.U."/>
            <person name="Montooth K."/>
            <person name="Mount S.M."/>
            <person name="Mu X."/>
            <person name="Myers E."/>
            <person name="Negre B."/>
            <person name="Newfeld S."/>
            <person name="Nielsen R."/>
            <person name="Noor M.A."/>
            <person name="O'Grady P."/>
            <person name="Pachter L."/>
            <person name="Papaceit M."/>
            <person name="Parisi M.J."/>
            <person name="Parisi M."/>
            <person name="Parts L."/>
            <person name="Pedersen J.S."/>
            <person name="Pesole G."/>
            <person name="Phillippy A.M."/>
            <person name="Ponting C.P."/>
            <person name="Pop M."/>
            <person name="Porcelli D."/>
            <person name="Powell J.R."/>
            <person name="Prohaska S."/>
            <person name="Pruitt K."/>
            <person name="Puig M."/>
            <person name="Quesneville H."/>
            <person name="Ram K.R."/>
            <person name="Rand D."/>
            <person name="Rasmussen M.D."/>
            <person name="Reed L.K."/>
            <person name="Reenan R."/>
            <person name="Reily A."/>
            <person name="Remington K.A."/>
            <person name="Rieger T.T."/>
            <person name="Ritchie M.G."/>
            <person name="Robin C."/>
            <person name="Rogers Y.H."/>
            <person name="Rohde C."/>
            <person name="Rozas J."/>
            <person name="Rubenfield M.J."/>
            <person name="Ruiz A."/>
            <person name="Russo S."/>
            <person name="Salzberg S.L."/>
            <person name="Sanchez-Gracia A."/>
            <person name="Saranga D.J."/>
            <person name="Sato H."/>
            <person name="Schaeffer S.W."/>
            <person name="Schatz M.C."/>
            <person name="Schlenke T."/>
            <person name="Schwartz R."/>
            <person name="Segarra C."/>
            <person name="Singh R.S."/>
            <person name="Sirot L."/>
            <person name="Sirota M."/>
            <person name="Sisneros N.B."/>
            <person name="Smith C.D."/>
            <person name="Smith T.F."/>
            <person name="Spieth J."/>
            <person name="Stage D.E."/>
            <person name="Stark A."/>
            <person name="Stephan W."/>
            <person name="Strausberg R.L."/>
            <person name="Strempel S."/>
            <person name="Sturgill D."/>
            <person name="Sutton G."/>
            <person name="Sutton G.G."/>
            <person name="Tao W."/>
            <person name="Teichmann S."/>
            <person name="Tobari Y.N."/>
            <person name="Tomimura Y."/>
            <person name="Tsolas J.M."/>
            <person name="Valente V.L."/>
            <person name="Venter E."/>
            <person name="Venter J.C."/>
            <person name="Vicario S."/>
            <person name="Vieira F.G."/>
            <person name="Vilella A.J."/>
            <person name="Villasante A."/>
            <person name="Walenz B."/>
            <person name="Wang J."/>
            <person name="Wasserman M."/>
            <person name="Watts T."/>
            <person name="Wilson D."/>
            <person name="Wilson R.K."/>
            <person name="Wing R.A."/>
            <person name="Wolfner M.F."/>
            <person name="Wong A."/>
            <person name="Wong G.K."/>
            <person name="Wu C.I."/>
            <person name="Wu G."/>
            <person name="Yamamoto D."/>
            <person name="Yang H.P."/>
            <person name="Yang S.P."/>
            <person name="Yorke J.A."/>
            <person name="Yoshida K."/>
            <person name="Zdobnov E."/>
            <person name="Zhang P."/>
            <person name="Zhang Y."/>
            <person name="Zimin A.V."/>
            <person name="Baldwin J."/>
            <person name="Abdouelleil A."/>
            <person name="Abdulkadir J."/>
            <person name="Abebe A."/>
            <person name="Abera B."/>
            <person name="Abreu J."/>
            <person name="Acer S.C."/>
            <person name="Aftuck L."/>
            <person name="Alexander A."/>
            <person name="An P."/>
            <person name="Anderson E."/>
            <person name="Anderson S."/>
            <person name="Arachi H."/>
            <person name="Azer M."/>
            <person name="Bachantsang P."/>
            <person name="Barry A."/>
            <person name="Bayul T."/>
            <person name="Berlin A."/>
            <person name="Bessette D."/>
            <person name="Bloom T."/>
            <person name="Blye J."/>
            <person name="Boguslavskiy L."/>
            <person name="Bonnet C."/>
            <person name="Boukhgalter B."/>
            <person name="Bourzgui I."/>
            <person name="Brown A."/>
            <person name="Cahill P."/>
            <person name="Channer S."/>
            <person name="Cheshatsang Y."/>
            <person name="Chuda L."/>
            <person name="Citroen M."/>
            <person name="Collymore A."/>
            <person name="Cooke P."/>
            <person name="Costello M."/>
            <person name="D'Aco K."/>
            <person name="Daza R."/>
            <person name="De Haan G."/>
            <person name="DeGray S."/>
            <person name="DeMaso C."/>
            <person name="Dhargay N."/>
            <person name="Dooley K."/>
            <person name="Dooley E."/>
            <person name="Doricent M."/>
            <person name="Dorje P."/>
            <person name="Dorjee K."/>
            <person name="Dupes A."/>
            <person name="Elong R."/>
            <person name="Falk J."/>
            <person name="Farina A."/>
            <person name="Faro S."/>
            <person name="Ferguson D."/>
            <person name="Fisher S."/>
            <person name="Foley C.D."/>
            <person name="Franke A."/>
            <person name="Friedrich D."/>
            <person name="Gadbois L."/>
            <person name="Gearin G."/>
            <person name="Gearin C.R."/>
            <person name="Giannoukos G."/>
            <person name="Goode T."/>
            <person name="Graham J."/>
            <person name="Grandbois E."/>
            <person name="Grewal S."/>
            <person name="Gyaltsen K."/>
            <person name="Hafez N."/>
            <person name="Hagos B."/>
            <person name="Hall J."/>
            <person name="Henson C."/>
            <person name="Hollinger A."/>
            <person name="Honan T."/>
            <person name="Huard M.D."/>
            <person name="Hughes L."/>
            <person name="Hurhula B."/>
            <person name="Husby M.E."/>
            <person name="Kamat A."/>
            <person name="Kanga B."/>
            <person name="Kashin S."/>
            <person name="Khazanovich D."/>
            <person name="Kisner P."/>
            <person name="Lance K."/>
            <person name="Lara M."/>
            <person name="Lee W."/>
            <person name="Lennon N."/>
            <person name="Letendre F."/>
            <person name="LeVine R."/>
            <person name="Lipovsky A."/>
            <person name="Liu X."/>
            <person name="Liu J."/>
            <person name="Liu S."/>
            <person name="Lokyitsang T."/>
            <person name="Lokyitsang Y."/>
            <person name="Lubonja R."/>
            <person name="Lui A."/>
            <person name="MacDonald P."/>
            <person name="Magnisalis V."/>
            <person name="Maru K."/>
            <person name="Matthews C."/>
            <person name="McCusker W."/>
            <person name="McDonough S."/>
            <person name="Mehta T."/>
            <person name="Meldrim J."/>
            <person name="Meneus L."/>
            <person name="Mihai O."/>
            <person name="Mihalev A."/>
            <person name="Mihova T."/>
            <person name="Mittelman R."/>
            <person name="Mlenga V."/>
            <person name="Montmayeur A."/>
            <person name="Mulrain L."/>
            <person name="Navidi A."/>
            <person name="Naylor J."/>
            <person name="Negash T."/>
            <person name="Nguyen T."/>
            <person name="Nguyen N."/>
            <person name="Nicol R."/>
            <person name="Norbu C."/>
            <person name="Norbu N."/>
            <person name="Novod N."/>
            <person name="O'Neill B."/>
            <person name="Osman S."/>
            <person name="Markiewicz E."/>
            <person name="Oyono O.L."/>
            <person name="Patti C."/>
            <person name="Phunkhang P."/>
            <person name="Pierre F."/>
            <person name="Priest M."/>
            <person name="Raghuraman S."/>
            <person name="Rege F."/>
            <person name="Reyes R."/>
            <person name="Rise C."/>
            <person name="Rogov P."/>
            <person name="Ross K."/>
            <person name="Ryan E."/>
            <person name="Settipalli S."/>
            <person name="Shea T."/>
            <person name="Sherpa N."/>
            <person name="Shi L."/>
            <person name="Shih D."/>
            <person name="Sparrow T."/>
            <person name="Spaulding J."/>
            <person name="Stalker J."/>
            <person name="Stange-Thomann N."/>
            <person name="Stavropoulos S."/>
            <person name="Stone C."/>
            <person name="Strader C."/>
            <person name="Tesfaye S."/>
            <person name="Thomson T."/>
            <person name="Thoulutsang Y."/>
            <person name="Thoulutsang D."/>
            <person name="Topham K."/>
            <person name="Topping I."/>
            <person name="Tsamla T."/>
            <person name="Vassiliev H."/>
            <person name="Vo A."/>
            <person name="Wangchuk T."/>
            <person name="Wangdi T."/>
            <person name="Weiand M."/>
            <person name="Wilkinson J."/>
            <person name="Wilson A."/>
            <person name="Yadav S."/>
            <person name="Young G."/>
            <person name="Yu Q."/>
            <person name="Zembek L."/>
            <person name="Zhong D."/>
            <person name="Zimmer A."/>
            <person name="Zwirko Z."/>
            <person name="Jaffe D.B."/>
            <person name="Alvarez P."/>
            <person name="Brockman W."/>
            <person name="Butler J."/>
            <person name="Chin C."/>
            <person name="Gnerre S."/>
            <person name="Grabherr M."/>
            <person name="Kleber M."/>
            <person name="Mauceli E."/>
            <person name="MacCallum I."/>
        </authorList>
    </citation>
    <scope>NUCLEOTIDE SEQUENCE [LARGE SCALE GENOMIC DNA]</scope>
    <source>
        <strain evidence="3">MSH-3 / Tucson 14011-0111.49</strain>
    </source>
</reference>
<proteinExistence type="predicted"/>
<dbReference type="Pfam" id="PF16870">
    <property type="entry name" value="OxoGdeHyase_C"/>
    <property type="match status" value="1"/>
</dbReference>
<dbReference type="Gene3D" id="3.40.50.11610">
    <property type="entry name" value="Multifunctional 2-oxoglutarate metabolism enzyme, C-terminal domain"/>
    <property type="match status" value="1"/>
</dbReference>
<dbReference type="EMBL" id="CH479208">
    <property type="protein sequence ID" value="EDW31261.1"/>
    <property type="molecule type" value="Genomic_DNA"/>
</dbReference>
<dbReference type="InterPro" id="IPR042179">
    <property type="entry name" value="KGD_C_sf"/>
</dbReference>
<sequence>MAAKHFDLKNVRHDFNRPAGNAAAPGARISKTGRKISYTGRAASASTATGSKAQHIRELNALLNDAISV</sequence>
<evidence type="ECO:0000259" key="1">
    <source>
        <dbReference type="Pfam" id="PF16870"/>
    </source>
</evidence>
<name>B4H4E6_DROPE</name>
<dbReference type="Proteomes" id="UP000008744">
    <property type="component" value="Unassembled WGS sequence"/>
</dbReference>
<dbReference type="InterPro" id="IPR031717">
    <property type="entry name" value="ODO-1/KGD_C"/>
</dbReference>
<keyword evidence="3" id="KW-1185">Reference proteome</keyword>
<organism evidence="3">
    <name type="scientific">Drosophila persimilis</name>
    <name type="common">Fruit fly</name>
    <dbReference type="NCBI Taxonomy" id="7234"/>
    <lineage>
        <taxon>Eukaryota</taxon>
        <taxon>Metazoa</taxon>
        <taxon>Ecdysozoa</taxon>
        <taxon>Arthropoda</taxon>
        <taxon>Hexapoda</taxon>
        <taxon>Insecta</taxon>
        <taxon>Pterygota</taxon>
        <taxon>Neoptera</taxon>
        <taxon>Endopterygota</taxon>
        <taxon>Diptera</taxon>
        <taxon>Brachycera</taxon>
        <taxon>Muscomorpha</taxon>
        <taxon>Ephydroidea</taxon>
        <taxon>Drosophilidae</taxon>
        <taxon>Drosophila</taxon>
        <taxon>Sophophora</taxon>
    </lineage>
</organism>
<evidence type="ECO:0000313" key="2">
    <source>
        <dbReference type="EMBL" id="EDW31261.1"/>
    </source>
</evidence>
<gene>
    <name evidence="2" type="primary">Dper\GL20863</name>
    <name evidence="2" type="ORF">Dper_GL20863</name>
</gene>
<dbReference type="STRING" id="7234.B4H4E6"/>
<dbReference type="AlphaFoldDB" id="B4H4E6"/>
<dbReference type="HOGENOM" id="CLU_2778552_0_0_1"/>
<feature type="domain" description="2-oxoglutarate dehydrogenase E1 component/KDG C-terminal" evidence="1">
    <location>
        <begin position="30"/>
        <end position="66"/>
    </location>
</feature>
<accession>B4H4E6</accession>